<evidence type="ECO:0000313" key="3">
    <source>
        <dbReference type="Proteomes" id="UP000265520"/>
    </source>
</evidence>
<sequence length="39" mass="4333">ERQLEGNTLGDSPQVLMANNSGNNQGQGEEIFNKDEEIR</sequence>
<reference evidence="2 3" key="1">
    <citation type="journal article" date="2018" name="Front. Plant Sci.">
        <title>Red Clover (Trifolium pratense) and Zigzag Clover (T. medium) - A Picture of Genomic Similarities and Differences.</title>
        <authorList>
            <person name="Dluhosova J."/>
            <person name="Istvanek J."/>
            <person name="Nedelnik J."/>
            <person name="Repkova J."/>
        </authorList>
    </citation>
    <scope>NUCLEOTIDE SEQUENCE [LARGE SCALE GENOMIC DNA]</scope>
    <source>
        <strain evidence="3">cv. 10/8</strain>
        <tissue evidence="2">Leaf</tissue>
    </source>
</reference>
<proteinExistence type="predicted"/>
<dbReference type="AlphaFoldDB" id="A0A392VWP3"/>
<dbReference type="EMBL" id="LXQA011311259">
    <property type="protein sequence ID" value="MCI92818.1"/>
    <property type="molecule type" value="Genomic_DNA"/>
</dbReference>
<accession>A0A392VWP3</accession>
<name>A0A392VWP3_9FABA</name>
<feature type="compositionally biased region" description="Polar residues" evidence="1">
    <location>
        <begin position="1"/>
        <end position="11"/>
    </location>
</feature>
<organism evidence="2 3">
    <name type="scientific">Trifolium medium</name>
    <dbReference type="NCBI Taxonomy" id="97028"/>
    <lineage>
        <taxon>Eukaryota</taxon>
        <taxon>Viridiplantae</taxon>
        <taxon>Streptophyta</taxon>
        <taxon>Embryophyta</taxon>
        <taxon>Tracheophyta</taxon>
        <taxon>Spermatophyta</taxon>
        <taxon>Magnoliopsida</taxon>
        <taxon>eudicotyledons</taxon>
        <taxon>Gunneridae</taxon>
        <taxon>Pentapetalae</taxon>
        <taxon>rosids</taxon>
        <taxon>fabids</taxon>
        <taxon>Fabales</taxon>
        <taxon>Fabaceae</taxon>
        <taxon>Papilionoideae</taxon>
        <taxon>50 kb inversion clade</taxon>
        <taxon>NPAAA clade</taxon>
        <taxon>Hologalegina</taxon>
        <taxon>IRL clade</taxon>
        <taxon>Trifolieae</taxon>
        <taxon>Trifolium</taxon>
    </lineage>
</organism>
<protein>
    <submittedName>
        <fullName evidence="2">Uncharacterized protein</fullName>
    </submittedName>
</protein>
<feature type="compositionally biased region" description="Low complexity" evidence="1">
    <location>
        <begin position="19"/>
        <end position="28"/>
    </location>
</feature>
<evidence type="ECO:0000256" key="1">
    <source>
        <dbReference type="SAM" id="MobiDB-lite"/>
    </source>
</evidence>
<comment type="caution">
    <text evidence="2">The sequence shown here is derived from an EMBL/GenBank/DDBJ whole genome shotgun (WGS) entry which is preliminary data.</text>
</comment>
<feature type="region of interest" description="Disordered" evidence="1">
    <location>
        <begin position="1"/>
        <end position="39"/>
    </location>
</feature>
<keyword evidence="3" id="KW-1185">Reference proteome</keyword>
<evidence type="ECO:0000313" key="2">
    <source>
        <dbReference type="EMBL" id="MCI92818.1"/>
    </source>
</evidence>
<dbReference type="Proteomes" id="UP000265520">
    <property type="component" value="Unassembled WGS sequence"/>
</dbReference>
<feature type="non-terminal residue" evidence="2">
    <location>
        <position position="1"/>
    </location>
</feature>